<evidence type="ECO:0000313" key="2">
    <source>
        <dbReference type="Proteomes" id="UP000275028"/>
    </source>
</evidence>
<reference evidence="1 2" key="1">
    <citation type="submission" date="2018-09" db="EMBL/GenBank/DDBJ databases">
        <title>Comparative Genomic Analysis of Eight Novel Haloalkaliphilic Bacteriophages from Lake Elmenteita, Kenya.</title>
        <authorList>
            <person name="Akhwale J.K."/>
        </authorList>
    </citation>
    <scope>NUCLEOTIDE SEQUENCE [LARGE SCALE GENOMIC DNA]</scope>
</reference>
<name>A0A3G3BWA5_9CAUD</name>
<organism evidence="1 2">
    <name type="scientific">Bacillus phage vB_BboS-125</name>
    <dbReference type="NCBI Taxonomy" id="2419618"/>
    <lineage>
        <taxon>Viruses</taxon>
        <taxon>Duplodnaviria</taxon>
        <taxon>Heunggongvirae</taxon>
        <taxon>Uroviricota</taxon>
        <taxon>Caudoviricetes</taxon>
        <taxon>Elmenteitavirus</taxon>
        <taxon>Elmenteitavirus ev125</taxon>
    </lineage>
</organism>
<protein>
    <submittedName>
        <fullName evidence="1">Uncharacterized protein</fullName>
    </submittedName>
</protein>
<keyword evidence="2" id="KW-1185">Reference proteome</keyword>
<gene>
    <name evidence="1" type="ORF">BboS125_00016</name>
</gene>
<evidence type="ECO:0000313" key="1">
    <source>
        <dbReference type="EMBL" id="AYP68386.1"/>
    </source>
</evidence>
<proteinExistence type="predicted"/>
<accession>A0A3G3BWA5</accession>
<dbReference type="Proteomes" id="UP000275028">
    <property type="component" value="Segment"/>
</dbReference>
<sequence length="113" mass="12562">MSQLLRLGRPGEINSLGFFIFVKILGIGQTRSVIHCNTLVKTRAAAQKEGGNMFHWIDRIVAADEETLKRLAADARNRAKYGTGGQYKMDQELIAEACEREIEIRKKGAAAND</sequence>
<dbReference type="EMBL" id="MH884509">
    <property type="protein sequence ID" value="AYP68386.1"/>
    <property type="molecule type" value="Genomic_DNA"/>
</dbReference>